<keyword evidence="3" id="KW-1185">Reference proteome</keyword>
<reference evidence="2" key="2">
    <citation type="submission" date="2020-09" db="EMBL/GenBank/DDBJ databases">
        <authorList>
            <person name="Sun Q."/>
            <person name="Zhou Y."/>
        </authorList>
    </citation>
    <scope>NUCLEOTIDE SEQUENCE</scope>
    <source>
        <strain evidence="2">CGMCC 1.12214</strain>
    </source>
</reference>
<reference evidence="2" key="1">
    <citation type="journal article" date="2014" name="Int. J. Syst. Evol. Microbiol.">
        <title>Complete genome sequence of Corynebacterium casei LMG S-19264T (=DSM 44701T), isolated from a smear-ripened cheese.</title>
        <authorList>
            <consortium name="US DOE Joint Genome Institute (JGI-PGF)"/>
            <person name="Walter F."/>
            <person name="Albersmeier A."/>
            <person name="Kalinowski J."/>
            <person name="Ruckert C."/>
        </authorList>
    </citation>
    <scope>NUCLEOTIDE SEQUENCE</scope>
    <source>
        <strain evidence="2">CGMCC 1.12214</strain>
    </source>
</reference>
<proteinExistence type="predicted"/>
<dbReference type="InterPro" id="IPR036465">
    <property type="entry name" value="vWFA_dom_sf"/>
</dbReference>
<dbReference type="AlphaFoldDB" id="A0A917I438"/>
<protein>
    <recommendedName>
        <fullName evidence="1">Putative Flp pilus-assembly TadG-like N-terminal domain-containing protein</fullName>
    </recommendedName>
</protein>
<dbReference type="Proteomes" id="UP000603912">
    <property type="component" value="Unassembled WGS sequence"/>
</dbReference>
<dbReference type="InterPro" id="IPR028087">
    <property type="entry name" value="Tad_N"/>
</dbReference>
<dbReference type="EMBL" id="BMES01000001">
    <property type="protein sequence ID" value="GGH10357.1"/>
    <property type="molecule type" value="Genomic_DNA"/>
</dbReference>
<comment type="caution">
    <text evidence="2">The sequence shown here is derived from an EMBL/GenBank/DDBJ whole genome shotgun (WGS) entry which is preliminary data.</text>
</comment>
<dbReference type="Gene3D" id="3.40.50.410">
    <property type="entry name" value="von Willebrand factor, type A domain"/>
    <property type="match status" value="1"/>
</dbReference>
<evidence type="ECO:0000313" key="3">
    <source>
        <dbReference type="Proteomes" id="UP000603912"/>
    </source>
</evidence>
<evidence type="ECO:0000313" key="2">
    <source>
        <dbReference type="EMBL" id="GGH10357.1"/>
    </source>
</evidence>
<accession>A0A917I438</accession>
<name>A0A917I438_9HYPH</name>
<feature type="domain" description="Putative Flp pilus-assembly TadG-like N-terminal" evidence="1">
    <location>
        <begin position="2"/>
        <end position="34"/>
    </location>
</feature>
<sequence length="396" mass="41715">MLAMIGFAIDSTNMYRARNETQKVADSAALAAARELNQNPSSDGKVQSNNFLVANRAGTDWPDMTRTVSVDTANNKVTVVTSVTVKNYLGAFLGKGSQVVQSTATANYAVPVPIEIAIAFDVSGSMKKDGRGVEAKAGLKSFLDGISALPNAVVSFVPFTTVVKVDPNAYKSASWITWNASPLPSTSSGSWDGCIVDREKPLDASPYNFSGAAGADARYPATTCARSEWDATDWAGTGNAMVMPTKNLNAIKSRLGTIKYDGYTDITLGVSWAGTLLAPDGPIGLGKPWGPGTIKAMLIISDGQNTIHRWKSIPANHQAPHYAAMDADTKAACAEIKAKGVEIFTINVIEGSVDVLGTCSTDSNHYFLASSASQIGPQLQKVLAAIQKNTAIALSQ</sequence>
<gene>
    <name evidence="2" type="ORF">GCM10007036_06840</name>
</gene>
<evidence type="ECO:0000259" key="1">
    <source>
        <dbReference type="Pfam" id="PF13400"/>
    </source>
</evidence>
<dbReference type="Pfam" id="PF13400">
    <property type="entry name" value="Tad"/>
    <property type="match status" value="1"/>
</dbReference>
<organism evidence="2 3">
    <name type="scientific">Alsobacter metallidurans</name>
    <dbReference type="NCBI Taxonomy" id="340221"/>
    <lineage>
        <taxon>Bacteria</taxon>
        <taxon>Pseudomonadati</taxon>
        <taxon>Pseudomonadota</taxon>
        <taxon>Alphaproteobacteria</taxon>
        <taxon>Hyphomicrobiales</taxon>
        <taxon>Alsobacteraceae</taxon>
        <taxon>Alsobacter</taxon>
    </lineage>
</organism>
<dbReference type="SUPFAM" id="SSF53300">
    <property type="entry name" value="vWA-like"/>
    <property type="match status" value="1"/>
</dbReference>